<feature type="region of interest" description="Disordered" evidence="1">
    <location>
        <begin position="68"/>
        <end position="95"/>
    </location>
</feature>
<evidence type="ECO:0000256" key="1">
    <source>
        <dbReference type="SAM" id="MobiDB-lite"/>
    </source>
</evidence>
<feature type="region of interest" description="Disordered" evidence="1">
    <location>
        <begin position="563"/>
        <end position="587"/>
    </location>
</feature>
<feature type="compositionally biased region" description="Polar residues" evidence="1">
    <location>
        <begin position="77"/>
        <end position="88"/>
    </location>
</feature>
<comment type="caution">
    <text evidence="2">The sequence shown here is derived from an EMBL/GenBank/DDBJ whole genome shotgun (WGS) entry which is preliminary data.</text>
</comment>
<name>A0A1H6J7X9_9ACTN</name>
<sequence>MLTTLGALFGMAVALLVVAFRMSESSAPTGGRTRGEANGKEAVTKAVAEEAPAGEDVAQARQAAKGLLAATGEDEASAQSSVQASTHASVAAPSPVSQLDYERTMETLLGSADPWAELKLFVGDIRTRQAHTRAQGGTDDASASDASEAEAAINGTLAPSELELFVARQLEEAGLFSKDVELPEVRVAKSERSGRIDLRIKEQKCAYLARVRVLSIEAALNAMRFSDTYFDDLCGATQVQAYKLIQNLTSSICAQSLGLDEPLEAEVGEDPDGEWAVRRKIAQAIDELQLPYRLEWSMRANVRDGNVSFKVALTPESVFPASMYVEGLGVVQSSREMRRKAASAYAQRIALLMAATAFRASWRIKHVWFAGTIDTATRHWCYLSVDFDRWRFSKLDLAHVDDLPRAMRPFVPTMRIENDILRPVKQTFDPEEPRFCPPERFAAVSLTSRRLKPPLAQALGTPSVNGLAIEEADKRRMVASDILLNLVPSHEEKSTERNVRMVMELAANDPDPTVRSAAERTVRALIDGTVDSSEPLDVGDQFVSGDALTQAVRDAKRLLAHKMVGGASNAAPRPDTRDGEGRAKKANVPSQDAIAAARILTKVLAPIDENGLYADSPTIEHRYFGNYVDRALYNRMLARERSVFLVPDAYFEAHFILSVAYLAQHDYDAALSEAWRLFELAPLDRNANMHLVRCLEECEKMDEARKALTDYLKLAHDPDSLGVAYYRMAFFQWQANNLLAAQACYQLAMTFSPSAAGIISVELAALALQNPQALTRELSQEQVVEVLEDAGVPLAPTQEVSQTFMECTRASLDAEVFPVAKNFAAVLGSFTSDDVVRAIIDSLEDAPDR</sequence>
<reference evidence="2 3" key="1">
    <citation type="submission" date="2016-10" db="EMBL/GenBank/DDBJ databases">
        <authorList>
            <person name="Varghese N."/>
            <person name="Submissions S."/>
        </authorList>
    </citation>
    <scope>NUCLEOTIDE SEQUENCE [LARGE SCALE GENOMIC DNA]</scope>
    <source>
        <strain evidence="2 3">WCP15</strain>
    </source>
</reference>
<gene>
    <name evidence="2" type="ORF">SAMN05216447_10590</name>
</gene>
<accession>A0A1H6J7X9</accession>
<dbReference type="Proteomes" id="UP000199135">
    <property type="component" value="Unassembled WGS sequence"/>
</dbReference>
<keyword evidence="3" id="KW-1185">Reference proteome</keyword>
<proteinExistence type="predicted"/>
<dbReference type="EMBL" id="FNWT01000005">
    <property type="protein sequence ID" value="SEH55045.1"/>
    <property type="molecule type" value="Genomic_DNA"/>
</dbReference>
<evidence type="ECO:0000313" key="2">
    <source>
        <dbReference type="EMBL" id="SEH55045.1"/>
    </source>
</evidence>
<dbReference type="Gene3D" id="1.25.40.10">
    <property type="entry name" value="Tetratricopeptide repeat domain"/>
    <property type="match status" value="1"/>
</dbReference>
<protein>
    <recommendedName>
        <fullName evidence="4">Tetratricopeptide repeat protein</fullName>
    </recommendedName>
</protein>
<dbReference type="RefSeq" id="WP_078686606.1">
    <property type="nucleotide sequence ID" value="NZ_FNWT01000005.1"/>
</dbReference>
<dbReference type="SUPFAM" id="SSF48452">
    <property type="entry name" value="TPR-like"/>
    <property type="match status" value="1"/>
</dbReference>
<evidence type="ECO:0000313" key="3">
    <source>
        <dbReference type="Proteomes" id="UP000199135"/>
    </source>
</evidence>
<evidence type="ECO:0008006" key="4">
    <source>
        <dbReference type="Google" id="ProtNLM"/>
    </source>
</evidence>
<feature type="compositionally biased region" description="Basic and acidic residues" evidence="1">
    <location>
        <begin position="574"/>
        <end position="583"/>
    </location>
</feature>
<organism evidence="2 3">
    <name type="scientific">Parafannyhessea umbonata</name>
    <dbReference type="NCBI Taxonomy" id="604330"/>
    <lineage>
        <taxon>Bacteria</taxon>
        <taxon>Bacillati</taxon>
        <taxon>Actinomycetota</taxon>
        <taxon>Coriobacteriia</taxon>
        <taxon>Coriobacteriales</taxon>
        <taxon>Atopobiaceae</taxon>
        <taxon>Parafannyhessea</taxon>
    </lineage>
</organism>
<dbReference type="InterPro" id="IPR011990">
    <property type="entry name" value="TPR-like_helical_dom_sf"/>
</dbReference>